<organism evidence="1">
    <name type="scientific">virus sp. ct5rm7</name>
    <dbReference type="NCBI Taxonomy" id="2827298"/>
    <lineage>
        <taxon>Viruses</taxon>
    </lineage>
</organism>
<sequence length="76" mass="8968">MKLKKRMTFDEMARHLVENTGKVANRVTVGRYAKKLGYTVYKPMINRKIQHCYLNEAILDETEETMGFNRNSREAE</sequence>
<reference evidence="1" key="1">
    <citation type="journal article" date="2021" name="Proc. Natl. Acad. Sci. U.S.A.">
        <title>A Catalog of Tens of Thousands of Viruses from Human Metagenomes Reveals Hidden Associations with Chronic Diseases.</title>
        <authorList>
            <person name="Tisza M.J."/>
            <person name="Buck C.B."/>
        </authorList>
    </citation>
    <scope>NUCLEOTIDE SEQUENCE</scope>
    <source>
        <strain evidence="1">Ct5rm7</strain>
    </source>
</reference>
<protein>
    <submittedName>
        <fullName evidence="1">Transcriptional regulator fold, nan operon regulator</fullName>
    </submittedName>
</protein>
<proteinExistence type="predicted"/>
<accession>A0A8S5RFZ4</accession>
<evidence type="ECO:0000313" key="1">
    <source>
        <dbReference type="EMBL" id="DAE30287.1"/>
    </source>
</evidence>
<dbReference type="EMBL" id="BK059103">
    <property type="protein sequence ID" value="DAE30287.1"/>
    <property type="molecule type" value="Genomic_DNA"/>
</dbReference>
<name>A0A8S5RFZ4_9VIRU</name>